<feature type="chain" id="PRO_5012978621" description="Transferrin-binding protein B C-lobe/N-lobe beta barrel domain-containing protein" evidence="1">
    <location>
        <begin position="21"/>
        <end position="306"/>
    </location>
</feature>
<evidence type="ECO:0000313" key="3">
    <source>
        <dbReference type="Proteomes" id="UP000242590"/>
    </source>
</evidence>
<comment type="caution">
    <text evidence="2">The sequence shown here is derived from an EMBL/GenBank/DDBJ whole genome shotgun (WGS) entry which is preliminary data.</text>
</comment>
<reference evidence="2 3" key="1">
    <citation type="submission" date="2017-02" db="EMBL/GenBank/DDBJ databases">
        <title>Draft Genome Sequences of 'Candidatus Synechococcus spongiarum', Cyanobacterial Symbionts of the Mediterranean Sponge Aplysina aerophoba from two locations.</title>
        <authorList>
            <person name="Slaby B.M."/>
            <person name="Hentschel U."/>
        </authorList>
    </citation>
    <scope>NUCLEOTIDE SEQUENCE [LARGE SCALE GENOMIC DNA]</scope>
    <source>
        <strain evidence="2">LMB bulk15N</strain>
    </source>
</reference>
<evidence type="ECO:0008006" key="4">
    <source>
        <dbReference type="Google" id="ProtNLM"/>
    </source>
</evidence>
<dbReference type="EMBL" id="MWLE01000040">
    <property type="protein sequence ID" value="OOV35774.1"/>
    <property type="molecule type" value="Genomic_DNA"/>
</dbReference>
<keyword evidence="1" id="KW-0732">Signal</keyword>
<feature type="signal peptide" evidence="1">
    <location>
        <begin position="1"/>
        <end position="20"/>
    </location>
</feature>
<dbReference type="Proteomes" id="UP000242590">
    <property type="component" value="Unassembled WGS sequence"/>
</dbReference>
<sequence length="306" mass="32968">MKTATTLLLAGLFAASPVMAEPLPDGGFSRYYTSNPSDFNTIGWYHGDSPSGTPELVIGLDRETLRFGRSMDSTEAASYPLWKNVDFEIDDVWGYTPSYGNIARSTVITVYNTDPETGEALTGDRTNWASFGWWMRVEIGGGTEIGALFDGSHYQYEIDLENLPRDFSATYRGHVLGRYVPNLDTLAGSKQLSGNIDLGIEIHAGERDGFIGTATGKVHSMTVGVIPQGDRVINLGTAGIVPDGSWERRGEDSYWSGSLSDELLDGDMPTEAGGTFRQPFGTGGVVGAYLAGDCAQADCKTLMSPN</sequence>
<proteinExistence type="predicted"/>
<evidence type="ECO:0000256" key="1">
    <source>
        <dbReference type="SAM" id="SignalP"/>
    </source>
</evidence>
<gene>
    <name evidence="2" type="ORF">BV53_03020</name>
</gene>
<accession>A0A1T1D4J9</accession>
<protein>
    <recommendedName>
        <fullName evidence="4">Transferrin-binding protein B C-lobe/N-lobe beta barrel domain-containing protein</fullName>
    </recommendedName>
</protein>
<evidence type="ECO:0000313" key="2">
    <source>
        <dbReference type="EMBL" id="OOV35774.1"/>
    </source>
</evidence>
<name>A0A1T1D4J9_9SYNE</name>
<organism evidence="2 3">
    <name type="scientific">Candidatus Synechococcus spongiarum LMB bulk15N</name>
    <dbReference type="NCBI Taxonomy" id="1943583"/>
    <lineage>
        <taxon>Bacteria</taxon>
        <taxon>Bacillati</taxon>
        <taxon>Cyanobacteriota</taxon>
        <taxon>Cyanophyceae</taxon>
        <taxon>Synechococcales</taxon>
        <taxon>Synechococcaceae</taxon>
        <taxon>Synechococcus</taxon>
    </lineage>
</organism>
<dbReference type="AlphaFoldDB" id="A0A1T1D4J9"/>